<keyword evidence="3" id="KW-0418">Kinase</keyword>
<dbReference type="PANTHER" id="PTHR42700">
    <property type="entry name" value="SULFATE ADENYLYLTRANSFERASE"/>
    <property type="match status" value="1"/>
</dbReference>
<evidence type="ECO:0000313" key="3">
    <source>
        <dbReference type="EMBL" id="BBC32198.1"/>
    </source>
</evidence>
<dbReference type="GO" id="GO:0016301">
    <property type="term" value="F:kinase activity"/>
    <property type="evidence" value="ECO:0007669"/>
    <property type="project" value="UniProtKB-KW"/>
</dbReference>
<dbReference type="EMBL" id="AP018448">
    <property type="protein sequence ID" value="BBC32198.1"/>
    <property type="molecule type" value="Genomic_DNA"/>
</dbReference>
<proteinExistence type="predicted"/>
<keyword evidence="4" id="KW-1185">Reference proteome</keyword>
<sequence>MCSERDAKGLYARQAAGRLKGLTGVDDPYEPPVDPALVLAAQHQTPEESAASVYAMPAERGLV</sequence>
<gene>
    <name evidence="3" type="ORF">SGFS_034920</name>
</gene>
<keyword evidence="1" id="KW-0808">Transferase</keyword>
<evidence type="ECO:0000313" key="4">
    <source>
        <dbReference type="Proteomes" id="UP001321542"/>
    </source>
</evidence>
<dbReference type="Pfam" id="PF01583">
    <property type="entry name" value="APS_kinase"/>
    <property type="match status" value="1"/>
</dbReference>
<reference evidence="3 4" key="2">
    <citation type="journal article" date="2023" name="ChemBioChem">
        <title>Acyltransferase Domain Exchange between Two Independent Type I Polyketide Synthases in the Same Producer Strain of Macrolide Antibiotics.</title>
        <authorList>
            <person name="Kudo F."/>
            <person name="Kishikawa K."/>
            <person name="Tsuboi K."/>
            <person name="Kido T."/>
            <person name="Usui T."/>
            <person name="Hashimoto J."/>
            <person name="Shin-Ya K."/>
            <person name="Miyanaga A."/>
            <person name="Eguchi T."/>
        </authorList>
    </citation>
    <scope>NUCLEOTIDE SEQUENCE [LARGE SCALE GENOMIC DNA]</scope>
    <source>
        <strain evidence="3 4">A-8890</strain>
    </source>
</reference>
<dbReference type="Gene3D" id="3.40.50.300">
    <property type="entry name" value="P-loop containing nucleotide triphosphate hydrolases"/>
    <property type="match status" value="1"/>
</dbReference>
<evidence type="ECO:0000259" key="2">
    <source>
        <dbReference type="Pfam" id="PF01583"/>
    </source>
</evidence>
<name>A0ABM7F8L2_9ACTN</name>
<reference evidence="3 4" key="1">
    <citation type="journal article" date="2010" name="ChemBioChem">
        <title>Cloning and characterization of the biosynthetic gene cluster of 16-membered macrolide antibiotic FD-891: involvement of a dual functional cytochrome P450 monooxygenase catalyzing epoxidation and hydroxylation.</title>
        <authorList>
            <person name="Kudo F."/>
            <person name="Motegi A."/>
            <person name="Mizoue K."/>
            <person name="Eguchi T."/>
        </authorList>
    </citation>
    <scope>NUCLEOTIDE SEQUENCE [LARGE SCALE GENOMIC DNA]</scope>
    <source>
        <strain evidence="3 4">A-8890</strain>
    </source>
</reference>
<evidence type="ECO:0000256" key="1">
    <source>
        <dbReference type="ARBA" id="ARBA00022679"/>
    </source>
</evidence>
<dbReference type="InterPro" id="IPR059117">
    <property type="entry name" value="APS_kinase_dom"/>
</dbReference>
<dbReference type="PANTHER" id="PTHR42700:SF1">
    <property type="entry name" value="SULFATE ADENYLYLTRANSFERASE"/>
    <property type="match status" value="1"/>
</dbReference>
<feature type="domain" description="APS kinase" evidence="2">
    <location>
        <begin position="1"/>
        <end position="39"/>
    </location>
</feature>
<dbReference type="Proteomes" id="UP001321542">
    <property type="component" value="Chromosome"/>
</dbReference>
<accession>A0ABM7F8L2</accession>
<dbReference type="InterPro" id="IPR027417">
    <property type="entry name" value="P-loop_NTPase"/>
</dbReference>
<protein>
    <submittedName>
        <fullName evidence="3">Adenylyl-sulfate kinase</fullName>
    </submittedName>
</protein>
<dbReference type="InterPro" id="IPR050512">
    <property type="entry name" value="Sulf_AdTrans/APS_kinase"/>
</dbReference>
<organism evidence="3 4">
    <name type="scientific">Streptomyces graminofaciens</name>
    <dbReference type="NCBI Taxonomy" id="68212"/>
    <lineage>
        <taxon>Bacteria</taxon>
        <taxon>Bacillati</taxon>
        <taxon>Actinomycetota</taxon>
        <taxon>Actinomycetes</taxon>
        <taxon>Kitasatosporales</taxon>
        <taxon>Streptomycetaceae</taxon>
        <taxon>Streptomyces</taxon>
    </lineage>
</organism>